<evidence type="ECO:0000313" key="1">
    <source>
        <dbReference type="EMBL" id="SHJ27916.1"/>
    </source>
</evidence>
<organism evidence="1 2">
    <name type="scientific">Aquimarina spongiae</name>
    <dbReference type="NCBI Taxonomy" id="570521"/>
    <lineage>
        <taxon>Bacteria</taxon>
        <taxon>Pseudomonadati</taxon>
        <taxon>Bacteroidota</taxon>
        <taxon>Flavobacteriia</taxon>
        <taxon>Flavobacteriales</taxon>
        <taxon>Flavobacteriaceae</taxon>
        <taxon>Aquimarina</taxon>
    </lineage>
</organism>
<sequence>MILKIKLTYNTMRKIISSLIFILTINVFGQNIEIDATLITEKTFLKTSGYIFESVTAEVFKNDTIKLVFIRPTMSKAFIINLADKITPEIILRSDYPSFGKKYSSSIPLESFKLKFNKAKYKLGDTLMARVECVSKPFKKYTGNPKFKYSGEIMHIIQH</sequence>
<dbReference type="EMBL" id="FQYP01000007">
    <property type="protein sequence ID" value="SHJ27916.1"/>
    <property type="molecule type" value="Genomic_DNA"/>
</dbReference>
<reference evidence="2" key="1">
    <citation type="submission" date="2016-11" db="EMBL/GenBank/DDBJ databases">
        <authorList>
            <person name="Varghese N."/>
            <person name="Submissions S."/>
        </authorList>
    </citation>
    <scope>NUCLEOTIDE SEQUENCE [LARGE SCALE GENOMIC DNA]</scope>
    <source>
        <strain evidence="2">DSM 22623</strain>
    </source>
</reference>
<dbReference type="Proteomes" id="UP000184432">
    <property type="component" value="Unassembled WGS sequence"/>
</dbReference>
<accession>A0A1M6I0B6</accession>
<name>A0A1M6I0B6_9FLAO</name>
<gene>
    <name evidence="1" type="ORF">SAMN04488508_10732</name>
</gene>
<dbReference type="STRING" id="570521.SAMN04488508_10732"/>
<evidence type="ECO:0000313" key="2">
    <source>
        <dbReference type="Proteomes" id="UP000184432"/>
    </source>
</evidence>
<protein>
    <submittedName>
        <fullName evidence="1">Uncharacterized protein</fullName>
    </submittedName>
</protein>
<proteinExistence type="predicted"/>
<dbReference type="AlphaFoldDB" id="A0A1M6I0B6"/>
<keyword evidence="2" id="KW-1185">Reference proteome</keyword>